<organism evidence="1">
    <name type="scientific">Wuchereria bancrofti</name>
    <dbReference type="NCBI Taxonomy" id="6293"/>
    <lineage>
        <taxon>Eukaryota</taxon>
        <taxon>Metazoa</taxon>
        <taxon>Ecdysozoa</taxon>
        <taxon>Nematoda</taxon>
        <taxon>Chromadorea</taxon>
        <taxon>Rhabditida</taxon>
        <taxon>Spirurina</taxon>
        <taxon>Spiruromorpha</taxon>
        <taxon>Filarioidea</taxon>
        <taxon>Onchocercidae</taxon>
        <taxon>Wuchereria</taxon>
    </lineage>
</organism>
<accession>A0A1I8EBJ0</accession>
<dbReference type="WBParaSite" id="maker-PairedContig_1303-snap-gene-3.11-mRNA-1">
    <property type="protein sequence ID" value="maker-PairedContig_1303-snap-gene-3.11-mRNA-1"/>
    <property type="gene ID" value="maker-PairedContig_1303-snap-gene-3.11"/>
</dbReference>
<sequence>YAINTLFGICPFQVCSSFYIILRLVTVSSAQLHMSSSALSNGCRTFLFRSRLPQTDVNSPYADPIRTKEMSFRIYQIHQLDRSLNWPHLLRNSPFGVNSKESVR</sequence>
<proteinExistence type="predicted"/>
<reference evidence="1" key="1">
    <citation type="submission" date="2016-11" db="UniProtKB">
        <authorList>
            <consortium name="WormBaseParasite"/>
        </authorList>
    </citation>
    <scope>IDENTIFICATION</scope>
    <source>
        <strain evidence="1">pt0022</strain>
    </source>
</reference>
<dbReference type="AlphaFoldDB" id="A0A1I8EBJ0"/>
<protein>
    <submittedName>
        <fullName evidence="1">Uncharacterized protein</fullName>
    </submittedName>
</protein>
<name>A0A1I8EBJ0_WUCBA</name>
<evidence type="ECO:0000313" key="1">
    <source>
        <dbReference type="WBParaSite" id="maker-PairedContig_1303-snap-gene-3.11-mRNA-1"/>
    </source>
</evidence>